<dbReference type="GO" id="GO:0016020">
    <property type="term" value="C:membrane"/>
    <property type="evidence" value="ECO:0007669"/>
    <property type="project" value="UniProtKB-SubCell"/>
</dbReference>
<dbReference type="InterPro" id="IPR018108">
    <property type="entry name" value="MCP_transmembrane"/>
</dbReference>
<reference evidence="10" key="1">
    <citation type="submission" date="2020-11" db="EMBL/GenBank/DDBJ databases">
        <authorList>
            <person name="Tran Van P."/>
        </authorList>
    </citation>
    <scope>NUCLEOTIDE SEQUENCE</scope>
</reference>
<protein>
    <recommendedName>
        <fullName evidence="12">S-adenosylmethionine transporter</fullName>
    </recommendedName>
</protein>
<keyword evidence="5" id="KW-0677">Repeat</keyword>
<gene>
    <name evidence="10" type="ORF">ONB1V03_LOCUS23051</name>
</gene>
<dbReference type="Proteomes" id="UP000728032">
    <property type="component" value="Unassembled WGS sequence"/>
</dbReference>
<comment type="subcellular location">
    <subcellularLocation>
        <location evidence="1">Membrane</location>
        <topology evidence="1">Multi-pass membrane protein</topology>
    </subcellularLocation>
</comment>
<keyword evidence="3 9" id="KW-0813">Transport</keyword>
<evidence type="ECO:0000256" key="2">
    <source>
        <dbReference type="ARBA" id="ARBA00006375"/>
    </source>
</evidence>
<keyword evidence="11" id="KW-1185">Reference proteome</keyword>
<sequence length="95" mass="9973">MPLNPIQSTVCGAAAGGLAALLTTPLDLAKTRIMLAEKGKAFSFTDILVVLKVIYQRNGFTGLFSGAVPRVTQISIGGAIFLGGYDIISNFLKDL</sequence>
<evidence type="ECO:0000313" key="11">
    <source>
        <dbReference type="Proteomes" id="UP000728032"/>
    </source>
</evidence>
<evidence type="ECO:0008006" key="12">
    <source>
        <dbReference type="Google" id="ProtNLM"/>
    </source>
</evidence>
<dbReference type="Pfam" id="PF00153">
    <property type="entry name" value="Mito_carr"/>
    <property type="match status" value="1"/>
</dbReference>
<keyword evidence="4 8" id="KW-0812">Transmembrane</keyword>
<accession>A0A7R9R2R2</accession>
<dbReference type="Gene3D" id="1.50.40.10">
    <property type="entry name" value="Mitochondrial carrier domain"/>
    <property type="match status" value="1"/>
</dbReference>
<evidence type="ECO:0000256" key="7">
    <source>
        <dbReference type="ARBA" id="ARBA00023136"/>
    </source>
</evidence>
<dbReference type="InterPro" id="IPR023395">
    <property type="entry name" value="MCP_dom_sf"/>
</dbReference>
<dbReference type="OrthoDB" id="276989at2759"/>
<dbReference type="PANTHER" id="PTHR45667">
    <property type="entry name" value="S-ADENOSYLMETHIONINE MITOCHONDRIAL CARRIER PROTEIN"/>
    <property type="match status" value="1"/>
</dbReference>
<name>A0A7R9R2R2_9ACAR</name>
<organism evidence="10">
    <name type="scientific">Oppiella nova</name>
    <dbReference type="NCBI Taxonomy" id="334625"/>
    <lineage>
        <taxon>Eukaryota</taxon>
        <taxon>Metazoa</taxon>
        <taxon>Ecdysozoa</taxon>
        <taxon>Arthropoda</taxon>
        <taxon>Chelicerata</taxon>
        <taxon>Arachnida</taxon>
        <taxon>Acari</taxon>
        <taxon>Acariformes</taxon>
        <taxon>Sarcoptiformes</taxon>
        <taxon>Oribatida</taxon>
        <taxon>Brachypylina</taxon>
        <taxon>Oppioidea</taxon>
        <taxon>Oppiidae</taxon>
        <taxon>Oppiella</taxon>
    </lineage>
</organism>
<proteinExistence type="inferred from homology"/>
<evidence type="ECO:0000313" key="10">
    <source>
        <dbReference type="EMBL" id="CAD7666757.1"/>
    </source>
</evidence>
<evidence type="ECO:0000256" key="5">
    <source>
        <dbReference type="ARBA" id="ARBA00022737"/>
    </source>
</evidence>
<feature type="repeat" description="Solcar" evidence="8">
    <location>
        <begin position="3"/>
        <end position="91"/>
    </location>
</feature>
<evidence type="ECO:0000256" key="4">
    <source>
        <dbReference type="ARBA" id="ARBA00022692"/>
    </source>
</evidence>
<dbReference type="PROSITE" id="PS50920">
    <property type="entry name" value="SOLCAR"/>
    <property type="match status" value="1"/>
</dbReference>
<evidence type="ECO:0000256" key="6">
    <source>
        <dbReference type="ARBA" id="ARBA00022989"/>
    </source>
</evidence>
<comment type="similarity">
    <text evidence="2 9">Belongs to the mitochondrial carrier (TC 2.A.29) family.</text>
</comment>
<evidence type="ECO:0000256" key="9">
    <source>
        <dbReference type="RuleBase" id="RU000488"/>
    </source>
</evidence>
<dbReference type="SUPFAM" id="SSF103506">
    <property type="entry name" value="Mitochondrial carrier"/>
    <property type="match status" value="1"/>
</dbReference>
<evidence type="ECO:0000256" key="1">
    <source>
        <dbReference type="ARBA" id="ARBA00004141"/>
    </source>
</evidence>
<dbReference type="EMBL" id="OC970442">
    <property type="protein sequence ID" value="CAD7666757.1"/>
    <property type="molecule type" value="Genomic_DNA"/>
</dbReference>
<dbReference type="EMBL" id="CAJPVJ010055617">
    <property type="protein sequence ID" value="CAG2183631.1"/>
    <property type="molecule type" value="Genomic_DNA"/>
</dbReference>
<evidence type="ECO:0000256" key="3">
    <source>
        <dbReference type="ARBA" id="ARBA00022448"/>
    </source>
</evidence>
<evidence type="ECO:0000256" key="8">
    <source>
        <dbReference type="PROSITE-ProRule" id="PRU00282"/>
    </source>
</evidence>
<dbReference type="AlphaFoldDB" id="A0A7R9R2R2"/>
<keyword evidence="6" id="KW-1133">Transmembrane helix</keyword>
<keyword evidence="7 8" id="KW-0472">Membrane</keyword>